<dbReference type="AlphaFoldDB" id="A0A1M6N6A3"/>
<sequence length="275" mass="32016">MKPPTHVVDPKHPGAIDEIINFGEFWEQKGIIGNRDKIIESTGRISNLFKRAYRFFAAAKSIRDDLEVIYEEALDQGKYNFAAARLKSEIFGGIPYALRTVKPRHLFGSAFSPKGIVDYYETIIDEMEKVIYIHGKYIKGKSMVMENILDEAVRKGLFVEVYHEPMVETNIETLVIPELNVAVTSSKKYEKKNQRQLNLDDYINRTVIEENEDKIKEDEILFERLMSAGLASIYKAKREHDVLETYYVPYMKFPVIDELRKKVMEKILTYEKKDN</sequence>
<dbReference type="OrthoDB" id="9781752at2"/>
<dbReference type="Proteomes" id="UP000184536">
    <property type="component" value="Unassembled WGS sequence"/>
</dbReference>
<dbReference type="EMBL" id="FQZV01000052">
    <property type="protein sequence ID" value="SHJ91238.1"/>
    <property type="molecule type" value="Genomic_DNA"/>
</dbReference>
<dbReference type="STRING" id="1121919.SAMN02745975_03215"/>
<evidence type="ECO:0000313" key="1">
    <source>
        <dbReference type="EMBL" id="SHJ91238.1"/>
    </source>
</evidence>
<evidence type="ECO:0000313" key="2">
    <source>
        <dbReference type="Proteomes" id="UP000184536"/>
    </source>
</evidence>
<proteinExistence type="predicted"/>
<protein>
    <submittedName>
        <fullName evidence="1">Uncharacterized protein</fullName>
    </submittedName>
</protein>
<accession>A0A1M6N6A3</accession>
<gene>
    <name evidence="1" type="ORF">SAMN02745975_03215</name>
</gene>
<keyword evidence="2" id="KW-1185">Reference proteome</keyword>
<name>A0A1M6N6A3_9FIRM</name>
<dbReference type="RefSeq" id="WP_110942229.1">
    <property type="nucleotide sequence ID" value="NZ_FQZV01000052.1"/>
</dbReference>
<organism evidence="1 2">
    <name type="scientific">Geosporobacter subterraneus DSM 17957</name>
    <dbReference type="NCBI Taxonomy" id="1121919"/>
    <lineage>
        <taxon>Bacteria</taxon>
        <taxon>Bacillati</taxon>
        <taxon>Bacillota</taxon>
        <taxon>Clostridia</taxon>
        <taxon>Peptostreptococcales</taxon>
        <taxon>Thermotaleaceae</taxon>
        <taxon>Geosporobacter</taxon>
    </lineage>
</organism>
<reference evidence="2" key="1">
    <citation type="submission" date="2016-11" db="EMBL/GenBank/DDBJ databases">
        <authorList>
            <person name="Varghese N."/>
            <person name="Submissions S."/>
        </authorList>
    </citation>
    <scope>NUCLEOTIDE SEQUENCE [LARGE SCALE GENOMIC DNA]</scope>
    <source>
        <strain evidence="2">DSM 17957</strain>
    </source>
</reference>